<dbReference type="RefSeq" id="WP_260574404.1">
    <property type="nucleotide sequence ID" value="NZ_CP104205.1"/>
</dbReference>
<name>A0ABY5YCP7_9FLAO</name>
<reference evidence="1" key="1">
    <citation type="submission" date="2022-09" db="EMBL/GenBank/DDBJ databases">
        <title>Maribacter litopenaei sp. nov., isolated from the intestinal tract of the Pacific White Shrimp, Litopenaeus vannamei.</title>
        <authorList>
            <person name="Kim S.Y."/>
            <person name="Hwang C.Y."/>
        </authorList>
    </citation>
    <scope>NUCLEOTIDE SEQUENCE</scope>
    <source>
        <strain evidence="1">HL-LV01</strain>
    </source>
</reference>
<gene>
    <name evidence="1" type="ORF">NYZ99_05785</name>
</gene>
<proteinExistence type="predicted"/>
<dbReference type="EMBL" id="CP104205">
    <property type="protein sequence ID" value="UWX55895.1"/>
    <property type="molecule type" value="Genomic_DNA"/>
</dbReference>
<keyword evidence="2" id="KW-1185">Reference proteome</keyword>
<organism evidence="1 2">
    <name type="scientific">Maribacter litopenaei</name>
    <dbReference type="NCBI Taxonomy" id="2976127"/>
    <lineage>
        <taxon>Bacteria</taxon>
        <taxon>Pseudomonadati</taxon>
        <taxon>Bacteroidota</taxon>
        <taxon>Flavobacteriia</taxon>
        <taxon>Flavobacteriales</taxon>
        <taxon>Flavobacteriaceae</taxon>
        <taxon>Maribacter</taxon>
    </lineage>
</organism>
<dbReference type="Proteomes" id="UP001059209">
    <property type="component" value="Chromosome"/>
</dbReference>
<accession>A0ABY5YCP7</accession>
<evidence type="ECO:0000313" key="1">
    <source>
        <dbReference type="EMBL" id="UWX55895.1"/>
    </source>
</evidence>
<evidence type="ECO:0000313" key="2">
    <source>
        <dbReference type="Proteomes" id="UP001059209"/>
    </source>
</evidence>
<sequence length="67" mass="7778">MKRQKFIVSIVVVLVGIQAFCQNSIGTLPNLKENVLSIHSNVQERANKIFDSLVKIRRDFHRYPRIV</sequence>
<protein>
    <submittedName>
        <fullName evidence="1">Uncharacterized protein</fullName>
    </submittedName>
</protein>